<keyword evidence="1" id="KW-0472">Membrane</keyword>
<feature type="transmembrane region" description="Helical" evidence="1">
    <location>
        <begin position="474"/>
        <end position="493"/>
    </location>
</feature>
<evidence type="ECO:0000256" key="1">
    <source>
        <dbReference type="SAM" id="Phobius"/>
    </source>
</evidence>
<dbReference type="AlphaFoldDB" id="A0A267MDA0"/>
<accession>A0A267MDA0</accession>
<protein>
    <submittedName>
        <fullName evidence="2">Uncharacterized protein</fullName>
    </submittedName>
</protein>
<dbReference type="Proteomes" id="UP000216024">
    <property type="component" value="Unassembled WGS sequence"/>
</dbReference>
<gene>
    <name evidence="2" type="ORF">CCE28_18670</name>
</gene>
<dbReference type="RefSeq" id="WP_095135250.1">
    <property type="nucleotide sequence ID" value="NZ_NIBG01000025.1"/>
</dbReference>
<comment type="caution">
    <text evidence="2">The sequence shown here is derived from an EMBL/GenBank/DDBJ whole genome shotgun (WGS) entry which is preliminary data.</text>
</comment>
<evidence type="ECO:0000313" key="3">
    <source>
        <dbReference type="Proteomes" id="UP000216024"/>
    </source>
</evidence>
<reference evidence="2 3" key="1">
    <citation type="submission" date="2017-06" db="EMBL/GenBank/DDBJ databases">
        <title>Draft genome sequence of anaerobic fermentative bacterium Anaeromicrobium sediminis DY2726D isolated from West Pacific Ocean sediments.</title>
        <authorList>
            <person name="Zeng X."/>
        </authorList>
    </citation>
    <scope>NUCLEOTIDE SEQUENCE [LARGE SCALE GENOMIC DNA]</scope>
    <source>
        <strain evidence="2 3">DY2726D</strain>
    </source>
</reference>
<keyword evidence="1" id="KW-0812">Transmembrane</keyword>
<organism evidence="2 3">
    <name type="scientific">Anaeromicrobium sediminis</name>
    <dbReference type="NCBI Taxonomy" id="1478221"/>
    <lineage>
        <taxon>Bacteria</taxon>
        <taxon>Bacillati</taxon>
        <taxon>Bacillota</taxon>
        <taxon>Clostridia</taxon>
        <taxon>Peptostreptococcales</taxon>
        <taxon>Thermotaleaceae</taxon>
        <taxon>Anaeromicrobium</taxon>
    </lineage>
</organism>
<feature type="transmembrane region" description="Helical" evidence="1">
    <location>
        <begin position="437"/>
        <end position="454"/>
    </location>
</feature>
<evidence type="ECO:0000313" key="2">
    <source>
        <dbReference type="EMBL" id="PAB57529.1"/>
    </source>
</evidence>
<sequence>MKGIKKHKIIIISILALIIIFFNFLLSQEISIPSQGWSRHMFIGEIHAKGVNNNIYNDNSITIPLEDKFLNLLGEDKGIRATLVDYDGNKIEEFIIDKKSNKLKGLGYKLENNHIYLYTLEGKSLNKYDFSYEEKSLNNKDTIDEEVGDFRLVKNNLIYYKDKIVLGENFSITTEKIKRVEGTLYGNNMHIAIMIREGSGQNLLKYYRISMVDYSIKEVQVASLPSGVNSFIEKIDIGVVKDKINILVSNRGASSKKGALTLYEFNLKDGTNIKNYRLDLNEDYPSPHILKDNNEELSFIGTITVIKGTKKETNNLMLFRVKDGKIVSRKLLSKTNDLSINPTYFEIKGNEYVSWIDITGEKKKVFFASDNKNIVEKSSKPTKNEMIDIFMNILFGSILMPFYGYPVLFYILVPNLIIIGLLYIFKKAYNIDKSVNIIYLFMVTHFLVKIYYYMNTIYPNKELLRFLPKYLQGPFSALITITLVTAISIYIYFDYRKKATGESFFIPNYITFASVDILLFIFTLIPYVFAYLNLSYVVNI</sequence>
<feature type="transmembrane region" description="Helical" evidence="1">
    <location>
        <begin position="402"/>
        <end position="425"/>
    </location>
</feature>
<feature type="transmembrane region" description="Helical" evidence="1">
    <location>
        <begin position="9"/>
        <end position="26"/>
    </location>
</feature>
<keyword evidence="3" id="KW-1185">Reference proteome</keyword>
<proteinExistence type="predicted"/>
<dbReference type="OrthoDB" id="1947314at2"/>
<name>A0A267MDA0_9FIRM</name>
<dbReference type="EMBL" id="NIBG01000025">
    <property type="protein sequence ID" value="PAB57529.1"/>
    <property type="molecule type" value="Genomic_DNA"/>
</dbReference>
<feature type="transmembrane region" description="Helical" evidence="1">
    <location>
        <begin position="505"/>
        <end position="529"/>
    </location>
</feature>
<keyword evidence="1" id="KW-1133">Transmembrane helix</keyword>